<proteinExistence type="predicted"/>
<dbReference type="PROSITE" id="PS00678">
    <property type="entry name" value="WD_REPEATS_1"/>
    <property type="match status" value="1"/>
</dbReference>
<accession>A0A2T9Y705</accession>
<feature type="repeat" description="WD" evidence="3">
    <location>
        <begin position="98"/>
        <end position="142"/>
    </location>
</feature>
<reference evidence="4 5" key="1">
    <citation type="journal article" date="2018" name="MBio">
        <title>Comparative Genomics Reveals the Core Gene Toolbox for the Fungus-Insect Symbiosis.</title>
        <authorList>
            <person name="Wang Y."/>
            <person name="Stata M."/>
            <person name="Wang W."/>
            <person name="Stajich J.E."/>
            <person name="White M.M."/>
            <person name="Moncalvo J.M."/>
        </authorList>
    </citation>
    <scope>NUCLEOTIDE SEQUENCE [LARGE SCALE GENOMIC DNA]</scope>
    <source>
        <strain evidence="4 5">SWE-8-4</strain>
    </source>
</reference>
<feature type="repeat" description="WD" evidence="3">
    <location>
        <begin position="13"/>
        <end position="47"/>
    </location>
</feature>
<evidence type="ECO:0000256" key="3">
    <source>
        <dbReference type="PROSITE-ProRule" id="PRU00221"/>
    </source>
</evidence>
<dbReference type="PANTHER" id="PTHR10971">
    <property type="entry name" value="MRNA EXPORT FACTOR AND BUB3"/>
    <property type="match status" value="1"/>
</dbReference>
<feature type="repeat" description="WD" evidence="3">
    <location>
        <begin position="57"/>
        <end position="98"/>
    </location>
</feature>
<dbReference type="InterPro" id="IPR020472">
    <property type="entry name" value="WD40_PAC1"/>
</dbReference>
<protein>
    <submittedName>
        <fullName evidence="4">Uncharacterized protein</fullName>
    </submittedName>
</protein>
<evidence type="ECO:0000256" key="1">
    <source>
        <dbReference type="ARBA" id="ARBA00022574"/>
    </source>
</evidence>
<organism evidence="4 5">
    <name type="scientific">Smittium simulii</name>
    <dbReference type="NCBI Taxonomy" id="133385"/>
    <lineage>
        <taxon>Eukaryota</taxon>
        <taxon>Fungi</taxon>
        <taxon>Fungi incertae sedis</taxon>
        <taxon>Zoopagomycota</taxon>
        <taxon>Kickxellomycotina</taxon>
        <taxon>Harpellomycetes</taxon>
        <taxon>Harpellales</taxon>
        <taxon>Legeriomycetaceae</taxon>
        <taxon>Smittium</taxon>
    </lineage>
</organism>
<dbReference type="PROSITE" id="PS50082">
    <property type="entry name" value="WD_REPEATS_2"/>
    <property type="match status" value="3"/>
</dbReference>
<evidence type="ECO:0000313" key="5">
    <source>
        <dbReference type="Proteomes" id="UP000245383"/>
    </source>
</evidence>
<dbReference type="PRINTS" id="PR00320">
    <property type="entry name" value="GPROTEINBRPT"/>
</dbReference>
<keyword evidence="1 3" id="KW-0853">WD repeat</keyword>
<dbReference type="Proteomes" id="UP000245383">
    <property type="component" value="Unassembled WGS sequence"/>
</dbReference>
<dbReference type="SUPFAM" id="SSF50978">
    <property type="entry name" value="WD40 repeat-like"/>
    <property type="match status" value="1"/>
</dbReference>
<gene>
    <name evidence="4" type="ORF">BB561_006020</name>
</gene>
<dbReference type="Pfam" id="PF00400">
    <property type="entry name" value="WD40"/>
    <property type="match status" value="4"/>
</dbReference>
<keyword evidence="2" id="KW-0677">Repeat</keyword>
<dbReference type="InterPro" id="IPR019775">
    <property type="entry name" value="WD40_repeat_CS"/>
</dbReference>
<dbReference type="Gene3D" id="2.130.10.10">
    <property type="entry name" value="YVTN repeat-like/Quinoprotein amine dehydrogenase"/>
    <property type="match status" value="1"/>
</dbReference>
<evidence type="ECO:0000256" key="2">
    <source>
        <dbReference type="ARBA" id="ARBA00022737"/>
    </source>
</evidence>
<dbReference type="InterPro" id="IPR036322">
    <property type="entry name" value="WD40_repeat_dom_sf"/>
</dbReference>
<name>A0A2T9Y705_9FUNG</name>
<dbReference type="EMBL" id="MBFR01000412">
    <property type="protein sequence ID" value="PVU88112.1"/>
    <property type="molecule type" value="Genomic_DNA"/>
</dbReference>
<comment type="caution">
    <text evidence="4">The sequence shown here is derived from an EMBL/GenBank/DDBJ whole genome shotgun (WGS) entry which is preliminary data.</text>
</comment>
<dbReference type="OrthoDB" id="256303at2759"/>
<sequence>MNIISVNKDIEIAQPPPDTVSQLEFSPQVDYLAAASWDNNVRIWEIQKDGSSVGKSMYSHEGPALCCAWSSDGTKLVSGGADKAARMMDIVSGTTVQVAAHDEPIRNVRFVEAPNSAPILATAGWDKKLKYWDLRAQNPVITVDLPERCYAMDSLHPLLVVGTANRQMLIFDLNNPGTPFRTYTSPLKYQTKAVSCFLSKNGYALGSIEGRIAIQYAQEAETSKNFTYKCHRQETNVYSVNCITHHPTFGTFGTGGSDGNIIFWDREAKTKLGTISNVGAPVTSSSFNRTGDILAYSVGYDWSKGYQSSFANIKVSKNIVGLSPNGVFDSNNKTLVYDQFHDLTQDSTYIVENNVIDSRLCLLPNVILTTLSQ</sequence>
<dbReference type="STRING" id="133385.A0A2T9Y705"/>
<dbReference type="InterPro" id="IPR015943">
    <property type="entry name" value="WD40/YVTN_repeat-like_dom_sf"/>
</dbReference>
<evidence type="ECO:0000313" key="4">
    <source>
        <dbReference type="EMBL" id="PVU88112.1"/>
    </source>
</evidence>
<dbReference type="PROSITE" id="PS50294">
    <property type="entry name" value="WD_REPEATS_REGION"/>
    <property type="match status" value="1"/>
</dbReference>
<dbReference type="AlphaFoldDB" id="A0A2T9Y705"/>
<keyword evidence="5" id="KW-1185">Reference proteome</keyword>
<dbReference type="InterPro" id="IPR001680">
    <property type="entry name" value="WD40_rpt"/>
</dbReference>
<dbReference type="SMART" id="SM00320">
    <property type="entry name" value="WD40"/>
    <property type="match status" value="4"/>
</dbReference>